<comment type="subcellular location">
    <subcellularLocation>
        <location evidence="1">Cell envelope</location>
    </subcellularLocation>
</comment>
<evidence type="ECO:0000259" key="3">
    <source>
        <dbReference type="Pfam" id="PF07940"/>
    </source>
</evidence>
<gene>
    <name evidence="4" type="ORF">HD841_000374</name>
</gene>
<dbReference type="Proteomes" id="UP000517753">
    <property type="component" value="Unassembled WGS sequence"/>
</dbReference>
<organism evidence="4 5">
    <name type="scientific">Sphingomonas melonis</name>
    <dbReference type="NCBI Taxonomy" id="152682"/>
    <lineage>
        <taxon>Bacteria</taxon>
        <taxon>Pseudomonadati</taxon>
        <taxon>Pseudomonadota</taxon>
        <taxon>Alphaproteobacteria</taxon>
        <taxon>Sphingomonadales</taxon>
        <taxon>Sphingomonadaceae</taxon>
        <taxon>Sphingomonas</taxon>
    </lineage>
</organism>
<evidence type="ECO:0000313" key="4">
    <source>
        <dbReference type="EMBL" id="NYD88605.1"/>
    </source>
</evidence>
<feature type="domain" description="Heparinase II/III-like C-terminal" evidence="3">
    <location>
        <begin position="339"/>
        <end position="584"/>
    </location>
</feature>
<comment type="caution">
    <text evidence="4">The sequence shown here is derived from an EMBL/GenBank/DDBJ whole genome shotgun (WGS) entry which is preliminary data.</text>
</comment>
<dbReference type="Pfam" id="PF07940">
    <property type="entry name" value="Hepar_II_III_C"/>
    <property type="match status" value="1"/>
</dbReference>
<dbReference type="RefSeq" id="WP_179507181.1">
    <property type="nucleotide sequence ID" value="NZ_JACCBY010000001.1"/>
</dbReference>
<dbReference type="GO" id="GO:0030313">
    <property type="term" value="C:cell envelope"/>
    <property type="evidence" value="ECO:0007669"/>
    <property type="project" value="UniProtKB-SubCell"/>
</dbReference>
<dbReference type="Gene3D" id="1.50.10.100">
    <property type="entry name" value="Chondroitin AC/alginate lyase"/>
    <property type="match status" value="1"/>
</dbReference>
<reference evidence="4 5" key="1">
    <citation type="submission" date="2020-08" db="EMBL/GenBank/DDBJ databases">
        <title>The Agave Microbiome: Exploring the role of microbial communities in plant adaptations to desert environments.</title>
        <authorList>
            <person name="Partida-Martinez L.P."/>
        </authorList>
    </citation>
    <scope>NUCLEOTIDE SEQUENCE [LARGE SCALE GENOMIC DNA]</scope>
    <source>
        <strain evidence="4 5">AS2.3</strain>
    </source>
</reference>
<accession>A0A7Y9FJU5</accession>
<dbReference type="EMBL" id="JACCBY010000001">
    <property type="protein sequence ID" value="NYD88605.1"/>
    <property type="molecule type" value="Genomic_DNA"/>
</dbReference>
<dbReference type="InterPro" id="IPR008929">
    <property type="entry name" value="Chondroitin_lyas"/>
</dbReference>
<proteinExistence type="predicted"/>
<protein>
    <submittedName>
        <fullName evidence="4">Putative heparinase superfamily protein</fullName>
    </submittedName>
</protein>
<sequence length="589" mass="62726">MNDLSPPAESPHPESLPAGSPPDGVEEGKRLMRVGGDRGLSLAERLSEQLHRLTWRTPIHSMRLKGRYPLKLIAVPDDPVIGDVRRGQAMLSGDLTFRGETHPIDTLAFKRGEWGKPFAEYVHSFAWLRDLSTVATRAQGAPIAEALMARWLGDYAERIDPLAWRPDLWGRRLLFWTAHAPLILSSTDLVYRSSVLNTLARGARHLDRGADKAPPGAPRIAAWCGVVAAGLLIPGGDPRRSFGEAGLLRALASGLSEDGGAVSRSPVMLLDTIMLLAMLRETYVARREEMPAAAQAALTRAVPALLGVTHGDGMLSSWQGGGPAMPDALAAVIAASGVRTRPLRQARDWGYQRLAAGGAVLIVDAAPPPVAKLVEGGCASTLAFEFSDGETRLIVNCGGARAAVPQLPSAYAEGLRTTAAHSTLVVGDSNSTAILADGTLGRGVAEVELSRQESDVASRIEASHDGYVRRWGFVHRRQLMLTGDGKELRGEDALLPHGRRRKVGVVPFAVRFHLGAGVEASPTADGLAALLRLPGGALWQFRCRGGTLTIEDSLWIDGEGRPIATQQLVVSGEAPAGGANVSWALKRAI</sequence>
<dbReference type="AlphaFoldDB" id="A0A7Y9FJU5"/>
<feature type="region of interest" description="Disordered" evidence="2">
    <location>
        <begin position="1"/>
        <end position="27"/>
    </location>
</feature>
<name>A0A7Y9FJU5_9SPHN</name>
<dbReference type="Gene3D" id="2.70.98.70">
    <property type="match status" value="1"/>
</dbReference>
<dbReference type="InterPro" id="IPR012480">
    <property type="entry name" value="Hepar_II_III_C"/>
</dbReference>
<dbReference type="GO" id="GO:0016829">
    <property type="term" value="F:lyase activity"/>
    <property type="evidence" value="ECO:0007669"/>
    <property type="project" value="InterPro"/>
</dbReference>
<evidence type="ECO:0000256" key="2">
    <source>
        <dbReference type="SAM" id="MobiDB-lite"/>
    </source>
</evidence>
<keyword evidence="5" id="KW-1185">Reference proteome</keyword>
<evidence type="ECO:0000313" key="5">
    <source>
        <dbReference type="Proteomes" id="UP000517753"/>
    </source>
</evidence>
<evidence type="ECO:0000256" key="1">
    <source>
        <dbReference type="ARBA" id="ARBA00004196"/>
    </source>
</evidence>